<name>J9FB29_9ZZZZ</name>
<sequence>MKHITNFFILFFTFLLFSCNSEENISYITDNDYLNQNNIQDVVHIYCTTCVSDSTYDSTTDEVLIHGVRNDKFWFAVFKEDT</sequence>
<gene>
    <name evidence="1" type="ORF">EVA_20237</name>
</gene>
<dbReference type="PROSITE" id="PS51257">
    <property type="entry name" value="PROKAR_LIPOPROTEIN"/>
    <property type="match status" value="1"/>
</dbReference>
<protein>
    <submittedName>
        <fullName evidence="1">Secreted protein</fullName>
    </submittedName>
</protein>
<proteinExistence type="predicted"/>
<reference evidence="1" key="1">
    <citation type="journal article" date="2012" name="PLoS ONE">
        <title>Gene sets for utilization of primary and secondary nutrition supplies in the distal gut of endangered iberian lynx.</title>
        <authorList>
            <person name="Alcaide M."/>
            <person name="Messina E."/>
            <person name="Richter M."/>
            <person name="Bargiela R."/>
            <person name="Peplies J."/>
            <person name="Huws S.A."/>
            <person name="Newbold C.J."/>
            <person name="Golyshin P.N."/>
            <person name="Simon M.A."/>
            <person name="Lopez G."/>
            <person name="Yakimov M.M."/>
            <person name="Ferrer M."/>
        </authorList>
    </citation>
    <scope>NUCLEOTIDE SEQUENCE</scope>
</reference>
<accession>J9FB29</accession>
<feature type="non-terminal residue" evidence="1">
    <location>
        <position position="82"/>
    </location>
</feature>
<evidence type="ECO:0000313" key="1">
    <source>
        <dbReference type="EMBL" id="EJW91638.1"/>
    </source>
</evidence>
<dbReference type="EMBL" id="AMCI01008042">
    <property type="protein sequence ID" value="EJW91638.1"/>
    <property type="molecule type" value="Genomic_DNA"/>
</dbReference>
<dbReference type="AlphaFoldDB" id="J9FB29"/>
<comment type="caution">
    <text evidence="1">The sequence shown here is derived from an EMBL/GenBank/DDBJ whole genome shotgun (WGS) entry which is preliminary data.</text>
</comment>
<organism evidence="1">
    <name type="scientific">gut metagenome</name>
    <dbReference type="NCBI Taxonomy" id="749906"/>
    <lineage>
        <taxon>unclassified sequences</taxon>
        <taxon>metagenomes</taxon>
        <taxon>organismal metagenomes</taxon>
    </lineage>
</organism>